<dbReference type="InterPro" id="IPR014001">
    <property type="entry name" value="Helicase_ATP-bd"/>
</dbReference>
<dbReference type="InterPro" id="IPR049730">
    <property type="entry name" value="SNF2/RAD54-like_C"/>
</dbReference>
<name>A0A1G7AV87_NIADE</name>
<dbReference type="SMART" id="SM00490">
    <property type="entry name" value="HELICc"/>
    <property type="match status" value="1"/>
</dbReference>
<dbReference type="InterPro" id="IPR027417">
    <property type="entry name" value="P-loop_NTPase"/>
</dbReference>
<feature type="domain" description="Helicase C-terminal" evidence="3">
    <location>
        <begin position="797"/>
        <end position="951"/>
    </location>
</feature>
<evidence type="ECO:0000313" key="5">
    <source>
        <dbReference type="Proteomes" id="UP000198757"/>
    </source>
</evidence>
<evidence type="ECO:0000313" key="4">
    <source>
        <dbReference type="EMBL" id="SDE18691.1"/>
    </source>
</evidence>
<dbReference type="Pfam" id="PF00176">
    <property type="entry name" value="SNF2-rel_dom"/>
    <property type="match status" value="1"/>
</dbReference>
<keyword evidence="5" id="KW-1185">Reference proteome</keyword>
<evidence type="ECO:0000259" key="2">
    <source>
        <dbReference type="PROSITE" id="PS51192"/>
    </source>
</evidence>
<dbReference type="GO" id="GO:0016787">
    <property type="term" value="F:hydrolase activity"/>
    <property type="evidence" value="ECO:0007669"/>
    <property type="project" value="UniProtKB-KW"/>
</dbReference>
<dbReference type="SUPFAM" id="SSF52540">
    <property type="entry name" value="P-loop containing nucleoside triphosphate hydrolases"/>
    <property type="match status" value="2"/>
</dbReference>
<proteinExistence type="predicted"/>
<protein>
    <submittedName>
        <fullName evidence="4">Superfamily II DNA or RNA helicase, SNF2 family</fullName>
    </submittedName>
</protein>
<gene>
    <name evidence="4" type="ORF">SAMN04487894_12533</name>
</gene>
<dbReference type="CDD" id="cd18793">
    <property type="entry name" value="SF2_C_SNF"/>
    <property type="match status" value="1"/>
</dbReference>
<dbReference type="PANTHER" id="PTHR10799">
    <property type="entry name" value="SNF2/RAD54 HELICASE FAMILY"/>
    <property type="match status" value="1"/>
</dbReference>
<dbReference type="InterPro" id="IPR000330">
    <property type="entry name" value="SNF2_N"/>
</dbReference>
<dbReference type="Pfam" id="PF00271">
    <property type="entry name" value="Helicase_C"/>
    <property type="match status" value="1"/>
</dbReference>
<dbReference type="PROSITE" id="PS51194">
    <property type="entry name" value="HELICASE_CTER"/>
    <property type="match status" value="1"/>
</dbReference>
<dbReference type="STRING" id="1285928.SAMN04487894_12533"/>
<dbReference type="GO" id="GO:0005524">
    <property type="term" value="F:ATP binding"/>
    <property type="evidence" value="ECO:0007669"/>
    <property type="project" value="InterPro"/>
</dbReference>
<dbReference type="Gene3D" id="3.40.50.10810">
    <property type="entry name" value="Tandem AAA-ATPase domain"/>
    <property type="match status" value="1"/>
</dbReference>
<dbReference type="Proteomes" id="UP000198757">
    <property type="component" value="Unassembled WGS sequence"/>
</dbReference>
<evidence type="ECO:0000259" key="3">
    <source>
        <dbReference type="PROSITE" id="PS51194"/>
    </source>
</evidence>
<dbReference type="InterPro" id="IPR001650">
    <property type="entry name" value="Helicase_C-like"/>
</dbReference>
<accession>A0A1G7AV87</accession>
<organism evidence="4 5">
    <name type="scientific">Niabella drilacis (strain DSM 25811 / CCM 8410 / CCUG 62505 / LMG 26954 / E90)</name>
    <dbReference type="NCBI Taxonomy" id="1285928"/>
    <lineage>
        <taxon>Bacteria</taxon>
        <taxon>Pseudomonadati</taxon>
        <taxon>Bacteroidota</taxon>
        <taxon>Chitinophagia</taxon>
        <taxon>Chitinophagales</taxon>
        <taxon>Chitinophagaceae</taxon>
        <taxon>Niabella</taxon>
    </lineage>
</organism>
<dbReference type="SMART" id="SM00487">
    <property type="entry name" value="DEXDc"/>
    <property type="match status" value="1"/>
</dbReference>
<keyword evidence="4" id="KW-0067">ATP-binding</keyword>
<dbReference type="AlphaFoldDB" id="A0A1G7AV87"/>
<dbReference type="Gene3D" id="3.40.50.300">
    <property type="entry name" value="P-loop containing nucleotide triphosphate hydrolases"/>
    <property type="match status" value="1"/>
</dbReference>
<sequence length="957" mass="109481">MRGAIFSKQPNMAKQQITAILISARKAGEKQGLLQILSIDKSSKPPVFETIGLSNKSINSLFRPLLPADQVKVLQAFGEGGMARTLPAIRHYFEVQGGTVPYREFMERELVKYHYDLFRQLKPQFDKLKWYYSSKGAHDRWVTAPCTLSSHRPFLKFTVTETGGRYHIESAVELNGTDHAVKDLERHYFFLRKEQEYFLLSLTDHQTLDWLEGESAMAPYTREQLDTLLSRLEGKYTVKRDIPEENRAIRTAPVPRVLLSELSNTFLMLTPQWTYDGYVIEGAWEAQTTIHPHGTPVVIERDLEKESALTTLLESFHARFPEQRNGYYYLPFAEAQKRQWFQKVYHKLLVSDIEITGMDMLQHFRFSTFLPETVMELVEEDTQCYTYRFTVHFGNEKVSVTELQKTLWAGQTAVLLKDGTLGLLSADWMQQYATVLKHGKVHQQQLKVSRWLQLSLQAGDGQDTQTEQKNWWQRWRDWQQHKPVYPIPKTVNAILRPYQQQGYEWMCLMADAGAGGCLADDMGLGKTLQAVSFLTRVQEQFPGAQSLVVCPASLIYNWEQELKKFAPGLSVRVYHGAQRDPSAVSDASIQVFITSYGTLRSDEELLTAIAYKTAFIDESHNIKNPAARITQAVGKINADHCFALSGTPVVNNTFDLYAQLNTVLPGVFGSREFFKREYADPIDRFADETKQQALQKLIAPFVLRRTKEQVAADLPEKTEMVLWCEMGDDQRLAYENLKDQIRSNVLAGIRENGLARARLNVLDGILKLRQVCNTPLLVEEAEPQSSASVKLDMLFAELEQLLPEHKVLVFSQFTRMLDMMAATCGQKQIAHYHFDGQTPPAKRAKMVEDFQNKDNNVNLFLISLKAGNAGLTLTAADYVFLFDPWWNEAVQQQAIDRTHRIGQTKNVFAYKMICKDSIEEKILQLQERKKKLSADLIATGEGFIKNLEQEDVEWLFG</sequence>
<keyword evidence="4" id="KW-0347">Helicase</keyword>
<keyword evidence="4" id="KW-0547">Nucleotide-binding</keyword>
<dbReference type="InterPro" id="IPR038718">
    <property type="entry name" value="SNF2-like_sf"/>
</dbReference>
<reference evidence="5" key="1">
    <citation type="submission" date="2016-10" db="EMBL/GenBank/DDBJ databases">
        <authorList>
            <person name="Varghese N."/>
            <person name="Submissions S."/>
        </authorList>
    </citation>
    <scope>NUCLEOTIDE SEQUENCE [LARGE SCALE GENOMIC DNA]</scope>
    <source>
        <strain evidence="5">DSM 25811 / CCM 8410 / LMG 26954 / E90</strain>
    </source>
</reference>
<dbReference type="EMBL" id="FMZO01000025">
    <property type="protein sequence ID" value="SDE18691.1"/>
    <property type="molecule type" value="Genomic_DNA"/>
</dbReference>
<dbReference type="PROSITE" id="PS51192">
    <property type="entry name" value="HELICASE_ATP_BIND_1"/>
    <property type="match status" value="1"/>
</dbReference>
<dbReference type="GO" id="GO:0004386">
    <property type="term" value="F:helicase activity"/>
    <property type="evidence" value="ECO:0007669"/>
    <property type="project" value="UniProtKB-KW"/>
</dbReference>
<keyword evidence="1" id="KW-0378">Hydrolase</keyword>
<evidence type="ECO:0000256" key="1">
    <source>
        <dbReference type="ARBA" id="ARBA00022801"/>
    </source>
</evidence>
<feature type="domain" description="Helicase ATP-binding" evidence="2">
    <location>
        <begin position="507"/>
        <end position="666"/>
    </location>
</feature>